<name>A0A3S9XCH3_9GAMM</name>
<dbReference type="AlphaFoldDB" id="A0A3S9XCH3"/>
<evidence type="ECO:0000313" key="6">
    <source>
        <dbReference type="EMBL" id="AZS50124.1"/>
    </source>
</evidence>
<dbReference type="InterPro" id="IPR012451">
    <property type="entry name" value="DUF1656"/>
</dbReference>
<keyword evidence="4 5" id="KW-0472">Membrane</keyword>
<dbReference type="Pfam" id="PF07869">
    <property type="entry name" value="DUF1656"/>
    <property type="match status" value="1"/>
</dbReference>
<dbReference type="KEGG" id="emo:DM558_04735"/>
<reference evidence="7" key="1">
    <citation type="submission" date="2018-06" db="EMBL/GenBank/DDBJ databases">
        <title>Complete genome of Pseudomonas insecticola strain QZS01.</title>
        <authorList>
            <person name="Wang J."/>
            <person name="Su Q."/>
        </authorList>
    </citation>
    <scope>NUCLEOTIDE SEQUENCE [LARGE SCALE GENOMIC DNA]</scope>
    <source>
        <strain evidence="7">QZS01</strain>
    </source>
</reference>
<keyword evidence="1" id="KW-1003">Cell membrane</keyword>
<accession>A0A3S9XCH3</accession>
<dbReference type="EMBL" id="CP029822">
    <property type="protein sequence ID" value="AZS50124.1"/>
    <property type="molecule type" value="Genomic_DNA"/>
</dbReference>
<evidence type="ECO:0000256" key="3">
    <source>
        <dbReference type="ARBA" id="ARBA00022989"/>
    </source>
</evidence>
<evidence type="ECO:0000256" key="2">
    <source>
        <dbReference type="ARBA" id="ARBA00022692"/>
    </source>
</evidence>
<proteinExistence type="predicted"/>
<dbReference type="Proteomes" id="UP000273143">
    <property type="component" value="Chromosome"/>
</dbReference>
<feature type="transmembrane region" description="Helical" evidence="5">
    <location>
        <begin position="50"/>
        <end position="68"/>
    </location>
</feature>
<keyword evidence="7" id="KW-1185">Reference proteome</keyword>
<evidence type="ECO:0000256" key="1">
    <source>
        <dbReference type="ARBA" id="ARBA00022475"/>
    </source>
</evidence>
<gene>
    <name evidence="6" type="ORF">DM558_04735</name>
</gene>
<sequence>MKDLSLGSLIFFPYFVVIVIIGLFLWLLIRISYRKIIFNGNYWHPGLIDIGVLFICLYVVDFFARIIGGS</sequence>
<keyword evidence="3 5" id="KW-1133">Transmembrane helix</keyword>
<organism evidence="6 7">
    <name type="scientific">Entomomonas moraniae</name>
    <dbReference type="NCBI Taxonomy" id="2213226"/>
    <lineage>
        <taxon>Bacteria</taxon>
        <taxon>Pseudomonadati</taxon>
        <taxon>Pseudomonadota</taxon>
        <taxon>Gammaproteobacteria</taxon>
        <taxon>Pseudomonadales</taxon>
        <taxon>Pseudomonadaceae</taxon>
        <taxon>Entomomonas</taxon>
    </lineage>
</organism>
<keyword evidence="2 5" id="KW-0812">Transmembrane</keyword>
<evidence type="ECO:0000256" key="5">
    <source>
        <dbReference type="SAM" id="Phobius"/>
    </source>
</evidence>
<dbReference type="RefSeq" id="WP_109702810.1">
    <property type="nucleotide sequence ID" value="NZ_CP029822.1"/>
</dbReference>
<evidence type="ECO:0000313" key="7">
    <source>
        <dbReference type="Proteomes" id="UP000273143"/>
    </source>
</evidence>
<evidence type="ECO:0000256" key="4">
    <source>
        <dbReference type="ARBA" id="ARBA00023136"/>
    </source>
</evidence>
<protein>
    <submittedName>
        <fullName evidence="6">DUF1656 domain-containing protein</fullName>
    </submittedName>
</protein>
<feature type="transmembrane region" description="Helical" evidence="5">
    <location>
        <begin position="6"/>
        <end position="29"/>
    </location>
</feature>